<dbReference type="InterPro" id="IPR000719">
    <property type="entry name" value="Prot_kinase_dom"/>
</dbReference>
<evidence type="ECO:0000256" key="2">
    <source>
        <dbReference type="ARBA" id="ARBA00022741"/>
    </source>
</evidence>
<evidence type="ECO:0000256" key="4">
    <source>
        <dbReference type="ARBA" id="ARBA00023293"/>
    </source>
</evidence>
<dbReference type="PROSITE" id="PS50011">
    <property type="entry name" value="PROTEIN_KINASE_DOM"/>
    <property type="match status" value="1"/>
</dbReference>
<gene>
    <name evidence="7" type="primary">LOC102808463</name>
</gene>
<keyword evidence="2" id="KW-0547">Nucleotide-binding</keyword>
<dbReference type="SUPFAM" id="SSF56112">
    <property type="entry name" value="Protein kinase-like (PK-like)"/>
    <property type="match status" value="1"/>
</dbReference>
<sequence>DILENESINLDWMFRFSLIFDIVKGMQYIHNSVIKIHGNLTSSNCVVDSRFVLKITDFGLNELRTNNMLTVDIADSYADYAKLLYRAPELLRTKTPTRGSQKGDVYSFAIVLQEIVTRCGPYGNNEEDDITLSPQ</sequence>
<feature type="non-terminal residue" evidence="7">
    <location>
        <position position="135"/>
    </location>
</feature>
<dbReference type="GeneID" id="102808463"/>
<protein>
    <recommendedName>
        <fullName evidence="1">guanylate cyclase</fullName>
        <ecNumber evidence="1">4.6.1.2</ecNumber>
    </recommendedName>
</protein>
<reference evidence="7" key="1">
    <citation type="submission" date="2025-08" db="UniProtKB">
        <authorList>
            <consortium name="RefSeq"/>
        </authorList>
    </citation>
    <scope>IDENTIFICATION</scope>
    <source>
        <tissue evidence="7">Testes</tissue>
    </source>
</reference>
<organism evidence="6 7">
    <name type="scientific">Saccoglossus kowalevskii</name>
    <name type="common">Acorn worm</name>
    <dbReference type="NCBI Taxonomy" id="10224"/>
    <lineage>
        <taxon>Eukaryota</taxon>
        <taxon>Metazoa</taxon>
        <taxon>Hemichordata</taxon>
        <taxon>Enteropneusta</taxon>
        <taxon>Harrimaniidae</taxon>
        <taxon>Saccoglossus</taxon>
    </lineage>
</organism>
<accession>A0ABM0MJJ6</accession>
<keyword evidence="6" id="KW-1185">Reference proteome</keyword>
<evidence type="ECO:0000313" key="7">
    <source>
        <dbReference type="RefSeq" id="XP_006820187.1"/>
    </source>
</evidence>
<evidence type="ECO:0000256" key="1">
    <source>
        <dbReference type="ARBA" id="ARBA00012202"/>
    </source>
</evidence>
<feature type="non-terminal residue" evidence="7">
    <location>
        <position position="1"/>
    </location>
</feature>
<evidence type="ECO:0000256" key="3">
    <source>
        <dbReference type="ARBA" id="ARBA00023239"/>
    </source>
</evidence>
<dbReference type="RefSeq" id="XP_006820187.1">
    <property type="nucleotide sequence ID" value="XM_006820124.1"/>
</dbReference>
<name>A0ABM0MJJ6_SACKO</name>
<dbReference type="Pfam" id="PF07714">
    <property type="entry name" value="PK_Tyr_Ser-Thr"/>
    <property type="match status" value="1"/>
</dbReference>
<keyword evidence="4" id="KW-0141">cGMP biosynthesis</keyword>
<feature type="domain" description="Protein kinase" evidence="5">
    <location>
        <begin position="1"/>
        <end position="135"/>
    </location>
</feature>
<dbReference type="InterPro" id="IPR050401">
    <property type="entry name" value="Cyclic_nucleotide_synthase"/>
</dbReference>
<dbReference type="InterPro" id="IPR001245">
    <property type="entry name" value="Ser-Thr/Tyr_kinase_cat_dom"/>
</dbReference>
<proteinExistence type="predicted"/>
<evidence type="ECO:0000259" key="5">
    <source>
        <dbReference type="PROSITE" id="PS50011"/>
    </source>
</evidence>
<dbReference type="Proteomes" id="UP000694865">
    <property type="component" value="Unplaced"/>
</dbReference>
<dbReference type="EC" id="4.6.1.2" evidence="1"/>
<dbReference type="Gene3D" id="1.10.510.10">
    <property type="entry name" value="Transferase(Phosphotransferase) domain 1"/>
    <property type="match status" value="1"/>
</dbReference>
<dbReference type="PANTHER" id="PTHR11920:SF494">
    <property type="entry name" value="ATRIAL NATRIURETIC PEPTIDE RECEPTOR 2"/>
    <property type="match status" value="1"/>
</dbReference>
<keyword evidence="3" id="KW-0456">Lyase</keyword>
<dbReference type="InterPro" id="IPR011009">
    <property type="entry name" value="Kinase-like_dom_sf"/>
</dbReference>
<evidence type="ECO:0000313" key="6">
    <source>
        <dbReference type="Proteomes" id="UP000694865"/>
    </source>
</evidence>
<dbReference type="PANTHER" id="PTHR11920">
    <property type="entry name" value="GUANYLYL CYCLASE"/>
    <property type="match status" value="1"/>
</dbReference>